<comment type="caution">
    <text evidence="6">The sequence shown here is derived from an EMBL/GenBank/DDBJ whole genome shotgun (WGS) entry which is preliminary data.</text>
</comment>
<dbReference type="SUPFAM" id="SSF50331">
    <property type="entry name" value="MOP-like"/>
    <property type="match status" value="1"/>
</dbReference>
<evidence type="ECO:0000256" key="4">
    <source>
        <dbReference type="ARBA" id="ARBA00066388"/>
    </source>
</evidence>
<dbReference type="SUPFAM" id="SSF52540">
    <property type="entry name" value="P-loop containing nucleoside triphosphate hydrolases"/>
    <property type="match status" value="1"/>
</dbReference>
<keyword evidence="2" id="KW-0547">Nucleotide-binding</keyword>
<dbReference type="PROSITE" id="PS00211">
    <property type="entry name" value="ABC_TRANSPORTER_1"/>
    <property type="match status" value="1"/>
</dbReference>
<evidence type="ECO:0000256" key="3">
    <source>
        <dbReference type="ARBA" id="ARBA00022840"/>
    </source>
</evidence>
<dbReference type="FunFam" id="3.40.50.300:FF:000425">
    <property type="entry name" value="Probable ABC transporter, ATP-binding subunit"/>
    <property type="match status" value="1"/>
</dbReference>
<dbReference type="InterPro" id="IPR008995">
    <property type="entry name" value="Mo/tungstate-bd_C_term_dom"/>
</dbReference>
<dbReference type="Proteomes" id="UP000319516">
    <property type="component" value="Unassembled WGS sequence"/>
</dbReference>
<evidence type="ECO:0000256" key="2">
    <source>
        <dbReference type="ARBA" id="ARBA00022741"/>
    </source>
</evidence>
<dbReference type="AlphaFoldDB" id="A0A542YUG7"/>
<dbReference type="InterPro" id="IPR050093">
    <property type="entry name" value="ABC_SmlMolc_Importer"/>
</dbReference>
<dbReference type="EMBL" id="VFOP01000001">
    <property type="protein sequence ID" value="TQL51732.1"/>
    <property type="molecule type" value="Genomic_DNA"/>
</dbReference>
<accession>A0A542YUG7</accession>
<gene>
    <name evidence="6" type="ORF">FB467_2886</name>
</gene>
<dbReference type="OrthoDB" id="9802264at2"/>
<proteinExistence type="predicted"/>
<keyword evidence="1" id="KW-0813">Transport</keyword>
<protein>
    <recommendedName>
        <fullName evidence="4">ABC-type quaternary amine transporter</fullName>
        <ecNumber evidence="4">7.6.2.9</ecNumber>
    </recommendedName>
</protein>
<dbReference type="PROSITE" id="PS50893">
    <property type="entry name" value="ABC_TRANSPORTER_2"/>
    <property type="match status" value="1"/>
</dbReference>
<dbReference type="Gene3D" id="3.40.50.300">
    <property type="entry name" value="P-loop containing nucleotide triphosphate hydrolases"/>
    <property type="match status" value="1"/>
</dbReference>
<dbReference type="EC" id="7.6.2.9" evidence="4"/>
<evidence type="ECO:0000259" key="5">
    <source>
        <dbReference type="PROSITE" id="PS50893"/>
    </source>
</evidence>
<dbReference type="InterPro" id="IPR017871">
    <property type="entry name" value="ABC_transporter-like_CS"/>
</dbReference>
<evidence type="ECO:0000313" key="7">
    <source>
        <dbReference type="Proteomes" id="UP000319516"/>
    </source>
</evidence>
<keyword evidence="3 6" id="KW-0067">ATP-binding</keyword>
<dbReference type="PANTHER" id="PTHR42781:SF4">
    <property type="entry name" value="SPERMIDINE_PUTRESCINE IMPORT ATP-BINDING PROTEIN POTA"/>
    <property type="match status" value="1"/>
</dbReference>
<reference evidence="6 7" key="1">
    <citation type="submission" date="2019-06" db="EMBL/GenBank/DDBJ databases">
        <title>Sequencing the genomes of 1000 actinobacteria strains.</title>
        <authorList>
            <person name="Klenk H.-P."/>
        </authorList>
    </citation>
    <scope>NUCLEOTIDE SEQUENCE [LARGE SCALE GENOMIC DNA]</scope>
    <source>
        <strain evidence="6 7">DSM 12335</strain>
    </source>
</reference>
<dbReference type="GO" id="GO:0015418">
    <property type="term" value="F:ABC-type quaternary ammonium compound transporting activity"/>
    <property type="evidence" value="ECO:0007669"/>
    <property type="project" value="UniProtKB-EC"/>
</dbReference>
<organism evidence="6 7">
    <name type="scientific">Ornithinicoccus hortensis</name>
    <dbReference type="NCBI Taxonomy" id="82346"/>
    <lineage>
        <taxon>Bacteria</taxon>
        <taxon>Bacillati</taxon>
        <taxon>Actinomycetota</taxon>
        <taxon>Actinomycetes</taxon>
        <taxon>Micrococcales</taxon>
        <taxon>Intrasporangiaceae</taxon>
        <taxon>Ornithinicoccus</taxon>
    </lineage>
</organism>
<keyword evidence="7" id="KW-1185">Reference proteome</keyword>
<dbReference type="Pfam" id="PF00005">
    <property type="entry name" value="ABC_tran"/>
    <property type="match status" value="1"/>
</dbReference>
<name>A0A542YUG7_9MICO</name>
<evidence type="ECO:0000256" key="1">
    <source>
        <dbReference type="ARBA" id="ARBA00022448"/>
    </source>
</evidence>
<feature type="domain" description="ABC transporter" evidence="5">
    <location>
        <begin position="4"/>
        <end position="239"/>
    </location>
</feature>
<dbReference type="InterPro" id="IPR027417">
    <property type="entry name" value="P-loop_NTPase"/>
</dbReference>
<evidence type="ECO:0000313" key="6">
    <source>
        <dbReference type="EMBL" id="TQL51732.1"/>
    </source>
</evidence>
<dbReference type="SMART" id="SM00382">
    <property type="entry name" value="AAA"/>
    <property type="match status" value="1"/>
</dbReference>
<dbReference type="GO" id="GO:0016887">
    <property type="term" value="F:ATP hydrolysis activity"/>
    <property type="evidence" value="ECO:0007669"/>
    <property type="project" value="InterPro"/>
</dbReference>
<sequence>MSRIAIEGLSAAYGRVPVLHDIDLEVPDGTVLTLLGPSGSGKTSLLRTVAGFLDPVSGTVRAGDRVLVGGGQRPVPPEDRNLAMVFQHHAVWPHMTVGQNVAYPLKRRKVGRAERRERIEHALEVVGLTAYADRRPDTLSGGQRQRVALARAIVARPEALLLDEALSALDEPLRAALRLTLRQLVDTEGLTVIQVTHDRDEALALADRIAVLHDGRVAQVGSPSELVDAPASASVATFLHDAALLDGQVSADGTFADTTGTLTVSPDRQTAPAGPVRGPATLALLPQGLEVCAPGTGDGPPAVVEAVLYGRSGSTVVCRWLGQQVRALTSTDPSADHPVAPGQDVGLRIRHAAVYPA</sequence>
<dbReference type="InterPro" id="IPR003439">
    <property type="entry name" value="ABC_transporter-like_ATP-bd"/>
</dbReference>
<dbReference type="RefSeq" id="WP_141785691.1">
    <property type="nucleotide sequence ID" value="NZ_BAAAIK010000001.1"/>
</dbReference>
<dbReference type="PANTHER" id="PTHR42781">
    <property type="entry name" value="SPERMIDINE/PUTRESCINE IMPORT ATP-BINDING PROTEIN POTA"/>
    <property type="match status" value="1"/>
</dbReference>
<dbReference type="InterPro" id="IPR003593">
    <property type="entry name" value="AAA+_ATPase"/>
</dbReference>
<dbReference type="GO" id="GO:0005524">
    <property type="term" value="F:ATP binding"/>
    <property type="evidence" value="ECO:0007669"/>
    <property type="project" value="UniProtKB-KW"/>
</dbReference>